<dbReference type="AlphaFoldDB" id="A0A645FTI6"/>
<dbReference type="EMBL" id="VSSQ01062164">
    <property type="protein sequence ID" value="MPN15403.1"/>
    <property type="molecule type" value="Genomic_DNA"/>
</dbReference>
<feature type="transmembrane region" description="Helical" evidence="1">
    <location>
        <begin position="12"/>
        <end position="33"/>
    </location>
</feature>
<keyword evidence="1" id="KW-1133">Transmembrane helix</keyword>
<protein>
    <submittedName>
        <fullName evidence="2">Uncharacterized protein</fullName>
    </submittedName>
</protein>
<keyword evidence="1" id="KW-0472">Membrane</keyword>
<reference evidence="2" key="1">
    <citation type="submission" date="2019-08" db="EMBL/GenBank/DDBJ databases">
        <authorList>
            <person name="Kucharzyk K."/>
            <person name="Murdoch R.W."/>
            <person name="Higgins S."/>
            <person name="Loffler F."/>
        </authorList>
    </citation>
    <scope>NUCLEOTIDE SEQUENCE</scope>
</reference>
<organism evidence="2">
    <name type="scientific">bioreactor metagenome</name>
    <dbReference type="NCBI Taxonomy" id="1076179"/>
    <lineage>
        <taxon>unclassified sequences</taxon>
        <taxon>metagenomes</taxon>
        <taxon>ecological metagenomes</taxon>
    </lineage>
</organism>
<evidence type="ECO:0000313" key="2">
    <source>
        <dbReference type="EMBL" id="MPN15403.1"/>
    </source>
</evidence>
<proteinExistence type="predicted"/>
<evidence type="ECO:0000256" key="1">
    <source>
        <dbReference type="SAM" id="Phobius"/>
    </source>
</evidence>
<comment type="caution">
    <text evidence="2">The sequence shown here is derived from an EMBL/GenBank/DDBJ whole genome shotgun (WGS) entry which is preliminary data.</text>
</comment>
<sequence>MTNRIGRGMSGVFALVTVFFGLFFLGIPAILYLAGIMPLFVVGIMAGMFAFMAIAVFFALRVSRIEV</sequence>
<feature type="transmembrane region" description="Helical" evidence="1">
    <location>
        <begin position="39"/>
        <end position="60"/>
    </location>
</feature>
<name>A0A645FTI6_9ZZZZ</name>
<keyword evidence="1" id="KW-0812">Transmembrane</keyword>
<accession>A0A645FTI6</accession>
<gene>
    <name evidence="2" type="ORF">SDC9_162735</name>
</gene>